<dbReference type="PANTHER" id="PTHR42743">
    <property type="entry name" value="AMINO-ACID AMINOTRANSFERASE"/>
    <property type="match status" value="1"/>
</dbReference>
<dbReference type="InterPro" id="IPR043131">
    <property type="entry name" value="BCAT-like_N"/>
</dbReference>
<dbReference type="AlphaFoldDB" id="A0A381TXG0"/>
<keyword evidence="3" id="KW-0663">Pyridoxal phosphate</keyword>
<evidence type="ECO:0000256" key="1">
    <source>
        <dbReference type="ARBA" id="ARBA00001933"/>
    </source>
</evidence>
<evidence type="ECO:0000256" key="3">
    <source>
        <dbReference type="ARBA" id="ARBA00022898"/>
    </source>
</evidence>
<dbReference type="InterPro" id="IPR036038">
    <property type="entry name" value="Aminotransferase-like"/>
</dbReference>
<dbReference type="FunFam" id="3.20.10.10:FF:000002">
    <property type="entry name" value="D-alanine aminotransferase"/>
    <property type="match status" value="1"/>
</dbReference>
<dbReference type="Pfam" id="PF01063">
    <property type="entry name" value="Aminotran_4"/>
    <property type="match status" value="1"/>
</dbReference>
<comment type="cofactor">
    <cofactor evidence="1">
        <name>pyridoxal 5'-phosphate</name>
        <dbReference type="ChEBI" id="CHEBI:597326"/>
    </cofactor>
</comment>
<gene>
    <name evidence="4" type="ORF">METZ01_LOCUS73546</name>
</gene>
<dbReference type="SUPFAM" id="SSF56752">
    <property type="entry name" value="D-aminoacid aminotransferase-like PLP-dependent enzymes"/>
    <property type="match status" value="1"/>
</dbReference>
<organism evidence="4">
    <name type="scientific">marine metagenome</name>
    <dbReference type="NCBI Taxonomy" id="408172"/>
    <lineage>
        <taxon>unclassified sequences</taxon>
        <taxon>metagenomes</taxon>
        <taxon>ecological metagenomes</taxon>
    </lineage>
</organism>
<evidence type="ECO:0000256" key="2">
    <source>
        <dbReference type="ARBA" id="ARBA00009320"/>
    </source>
</evidence>
<dbReference type="InterPro" id="IPR043132">
    <property type="entry name" value="BCAT-like_C"/>
</dbReference>
<evidence type="ECO:0000313" key="4">
    <source>
        <dbReference type="EMBL" id="SVA20692.1"/>
    </source>
</evidence>
<dbReference type="Gene3D" id="3.20.10.10">
    <property type="entry name" value="D-amino Acid Aminotransferase, subunit A, domain 2"/>
    <property type="match status" value="1"/>
</dbReference>
<accession>A0A381TXG0</accession>
<reference evidence="4" key="1">
    <citation type="submission" date="2018-05" db="EMBL/GenBank/DDBJ databases">
        <authorList>
            <person name="Lanie J.A."/>
            <person name="Ng W.-L."/>
            <person name="Kazmierczak K.M."/>
            <person name="Andrzejewski T.M."/>
            <person name="Davidsen T.M."/>
            <person name="Wayne K.J."/>
            <person name="Tettelin H."/>
            <person name="Glass J.I."/>
            <person name="Rusch D."/>
            <person name="Podicherti R."/>
            <person name="Tsui H.-C.T."/>
            <person name="Winkler M.E."/>
        </authorList>
    </citation>
    <scope>NUCLEOTIDE SEQUENCE</scope>
</reference>
<dbReference type="InterPro" id="IPR001544">
    <property type="entry name" value="Aminotrans_IV"/>
</dbReference>
<dbReference type="InterPro" id="IPR050571">
    <property type="entry name" value="Class-IV_PLP-Dep_Aminotrnsfr"/>
</dbReference>
<dbReference type="Gene3D" id="3.30.470.10">
    <property type="match status" value="1"/>
</dbReference>
<dbReference type="GO" id="GO:0003824">
    <property type="term" value="F:catalytic activity"/>
    <property type="evidence" value="ECO:0007669"/>
    <property type="project" value="InterPro"/>
</dbReference>
<dbReference type="GO" id="GO:0046394">
    <property type="term" value="P:carboxylic acid biosynthetic process"/>
    <property type="evidence" value="ECO:0007669"/>
    <property type="project" value="UniProtKB-ARBA"/>
</dbReference>
<evidence type="ECO:0008006" key="5">
    <source>
        <dbReference type="Google" id="ProtNLM"/>
    </source>
</evidence>
<protein>
    <recommendedName>
        <fullName evidence="5">Branched-chain-amino-acid transaminase</fullName>
    </recommendedName>
</protein>
<dbReference type="EMBL" id="UINC01005339">
    <property type="protein sequence ID" value="SVA20692.1"/>
    <property type="molecule type" value="Genomic_DNA"/>
</dbReference>
<sequence>MSRKIWINGDFVDWNDAKVHILSHSHQRGSLIFGFIPIFENDNGVFVFRINKHTERIFKSCEIAGIPIAYTKENIKKAIIDTVQVNPGSKFVKISVYIASVEIDVVPQDPFTTVAIAAYEPQEDIIAKNSQPFHSSPELSVWVEKVRHQRRSDIIAPQVKIAANYTSPMMAKWEARKQGYDEIILTDEDGYVTEAPTSNVFIVNAKGILMTAHEDDVLHGITRMSILEITEDESIETNIGRVPLKDLEEAREVFVTSSSHLVCPVIKIDGSPVGNGKIGEVTERLKNRFHEIIKGKENKFQHWLHKI</sequence>
<name>A0A381TXG0_9ZZZZ</name>
<proteinExistence type="inferred from homology"/>
<dbReference type="PANTHER" id="PTHR42743:SF11">
    <property type="entry name" value="AMINODEOXYCHORISMATE LYASE"/>
    <property type="match status" value="1"/>
</dbReference>
<dbReference type="GO" id="GO:0008652">
    <property type="term" value="P:amino acid biosynthetic process"/>
    <property type="evidence" value="ECO:0007669"/>
    <property type="project" value="UniProtKB-ARBA"/>
</dbReference>
<comment type="similarity">
    <text evidence="2">Belongs to the class-IV pyridoxal-phosphate-dependent aminotransferase family.</text>
</comment>